<accession>A0A343TIC6</accession>
<gene>
    <name evidence="2" type="ORF">AArcSl_1215</name>
</gene>
<keyword evidence="1" id="KW-1133">Transmembrane helix</keyword>
<feature type="transmembrane region" description="Helical" evidence="1">
    <location>
        <begin position="112"/>
        <end position="135"/>
    </location>
</feature>
<feature type="transmembrane region" description="Helical" evidence="1">
    <location>
        <begin position="171"/>
        <end position="193"/>
    </location>
</feature>
<dbReference type="RefSeq" id="WP_119816462.1">
    <property type="nucleotide sequence ID" value="NZ_CP025066.1"/>
</dbReference>
<proteinExistence type="predicted"/>
<dbReference type="InterPro" id="IPR007404">
    <property type="entry name" value="YdjM-like"/>
</dbReference>
<evidence type="ECO:0000313" key="2">
    <source>
        <dbReference type="EMBL" id="AUX08848.1"/>
    </source>
</evidence>
<dbReference type="AlphaFoldDB" id="A0A343TIC6"/>
<dbReference type="Pfam" id="PF04307">
    <property type="entry name" value="YdjM"/>
    <property type="match status" value="1"/>
</dbReference>
<sequence length="198" mass="20979">MPNYPTHAQWGRRAAVAVALLVGAGIYTAFDLPILAVVAAVGAGATTFVGSIYPDVDHHNSVPRRKATRIFRGFAVFGVISLGVLHWERLVEFAATIPTEELLSEDVIPTEIVASGGIAMLALGSAALVDPLIGIVTRQHRDWTHSVPINFALTALFAAGVWLLVREFEPAYQIAAVAVVGAFFLGCLVHLGLDGEVG</sequence>
<feature type="transmembrane region" description="Helical" evidence="1">
    <location>
        <begin position="12"/>
        <end position="30"/>
    </location>
</feature>
<dbReference type="Proteomes" id="UP000263012">
    <property type="component" value="Chromosome"/>
</dbReference>
<feature type="transmembrane region" description="Helical" evidence="1">
    <location>
        <begin position="68"/>
        <end position="87"/>
    </location>
</feature>
<dbReference type="KEGG" id="hdf:AArcSl_1215"/>
<reference evidence="3" key="1">
    <citation type="submission" date="2017-11" db="EMBL/GenBank/DDBJ databases">
        <title>Phenotypic and genomic properties of facultatively anaerobic sulfur-reducing natronoarchaea from hypersaline soda lakes.</title>
        <authorList>
            <person name="Sorokin D.Y."/>
            <person name="Kublanov I.V."/>
            <person name="Roman P."/>
            <person name="Sinninghe Damste J.S."/>
            <person name="Golyshin P.N."/>
            <person name="Rojo D."/>
            <person name="Ciordia S."/>
            <person name="Mena M.D.C."/>
            <person name="Ferrer M."/>
            <person name="Messina E."/>
            <person name="Smedile F."/>
            <person name="La Spada G."/>
            <person name="La Cono V."/>
            <person name="Yakimov M.M."/>
        </authorList>
    </citation>
    <scope>NUCLEOTIDE SEQUENCE [LARGE SCALE GENOMIC DNA]</scope>
    <source>
        <strain evidence="3">AArc-Sl</strain>
    </source>
</reference>
<keyword evidence="3" id="KW-1185">Reference proteome</keyword>
<dbReference type="EMBL" id="CP025066">
    <property type="protein sequence ID" value="AUX08848.1"/>
    <property type="molecule type" value="Genomic_DNA"/>
</dbReference>
<feature type="transmembrane region" description="Helical" evidence="1">
    <location>
        <begin position="36"/>
        <end position="56"/>
    </location>
</feature>
<protein>
    <submittedName>
        <fullName evidence="2">Uncharacterized protein</fullName>
    </submittedName>
</protein>
<name>A0A343TIC6_9EURY</name>
<evidence type="ECO:0000313" key="3">
    <source>
        <dbReference type="Proteomes" id="UP000263012"/>
    </source>
</evidence>
<organism evidence="2 3">
    <name type="scientific">Halalkaliarchaeum desulfuricum</name>
    <dbReference type="NCBI Taxonomy" id="2055893"/>
    <lineage>
        <taxon>Archaea</taxon>
        <taxon>Methanobacteriati</taxon>
        <taxon>Methanobacteriota</taxon>
        <taxon>Stenosarchaea group</taxon>
        <taxon>Halobacteria</taxon>
        <taxon>Halobacteriales</taxon>
        <taxon>Haloferacaceae</taxon>
        <taxon>Halalkaliarchaeum</taxon>
    </lineage>
</organism>
<dbReference type="OrthoDB" id="351313at2157"/>
<evidence type="ECO:0000256" key="1">
    <source>
        <dbReference type="SAM" id="Phobius"/>
    </source>
</evidence>
<keyword evidence="1" id="KW-0472">Membrane</keyword>
<keyword evidence="1" id="KW-0812">Transmembrane</keyword>
<feature type="transmembrane region" description="Helical" evidence="1">
    <location>
        <begin position="147"/>
        <end position="165"/>
    </location>
</feature>
<dbReference type="GeneID" id="37877563"/>